<keyword evidence="1" id="KW-1133">Transmembrane helix</keyword>
<reference evidence="2 3" key="1">
    <citation type="submission" date="2018-09" db="EMBL/GenBank/DDBJ databases">
        <title>Genomic investigation of the strawberry pathogen Phytophthora fragariae indicates pathogenicity is determined by transcriptional variation in three key races.</title>
        <authorList>
            <person name="Adams T.M."/>
            <person name="Armitage A.D."/>
            <person name="Sobczyk M.K."/>
            <person name="Bates H.J."/>
            <person name="Dunwell J.M."/>
            <person name="Nellist C.F."/>
            <person name="Harrison R.J."/>
        </authorList>
    </citation>
    <scope>NUCLEOTIDE SEQUENCE [LARGE SCALE GENOMIC DNA]</scope>
    <source>
        <strain evidence="2 3">SCRP245</strain>
    </source>
</reference>
<keyword evidence="1" id="KW-0472">Membrane</keyword>
<name>A0A6A3HII7_9STRA</name>
<feature type="transmembrane region" description="Helical" evidence="1">
    <location>
        <begin position="61"/>
        <end position="81"/>
    </location>
</feature>
<evidence type="ECO:0000313" key="2">
    <source>
        <dbReference type="EMBL" id="KAE8968605.1"/>
    </source>
</evidence>
<protein>
    <submittedName>
        <fullName evidence="2">Uncharacterized protein</fullName>
    </submittedName>
</protein>
<dbReference type="Proteomes" id="UP000460718">
    <property type="component" value="Unassembled WGS sequence"/>
</dbReference>
<feature type="transmembrane region" description="Helical" evidence="1">
    <location>
        <begin position="21"/>
        <end position="41"/>
    </location>
</feature>
<dbReference type="EMBL" id="QXFW01003822">
    <property type="protein sequence ID" value="KAE8968605.1"/>
    <property type="molecule type" value="Genomic_DNA"/>
</dbReference>
<evidence type="ECO:0000313" key="3">
    <source>
        <dbReference type="Proteomes" id="UP000460718"/>
    </source>
</evidence>
<sequence>MLELSSQTYQAYQYSRFLPRVWLNTLLVSMLVVNCWSTLAVQHFLGSKPALERVVAITTDAAISIAMCVVVPCLLVAPYANAMDTANSSFRDPDVVGRTEKSEHSRGKLALPSVVCRVYCACRL</sequence>
<organism evidence="2 3">
    <name type="scientific">Phytophthora fragariae</name>
    <dbReference type="NCBI Taxonomy" id="53985"/>
    <lineage>
        <taxon>Eukaryota</taxon>
        <taxon>Sar</taxon>
        <taxon>Stramenopiles</taxon>
        <taxon>Oomycota</taxon>
        <taxon>Peronosporomycetes</taxon>
        <taxon>Peronosporales</taxon>
        <taxon>Peronosporaceae</taxon>
        <taxon>Phytophthora</taxon>
    </lineage>
</organism>
<gene>
    <name evidence="2" type="ORF">PF011_g27116</name>
</gene>
<keyword evidence="1" id="KW-0812">Transmembrane</keyword>
<proteinExistence type="predicted"/>
<dbReference type="AlphaFoldDB" id="A0A6A3HII7"/>
<accession>A0A6A3HII7</accession>
<evidence type="ECO:0000256" key="1">
    <source>
        <dbReference type="SAM" id="Phobius"/>
    </source>
</evidence>
<comment type="caution">
    <text evidence="2">The sequence shown here is derived from an EMBL/GenBank/DDBJ whole genome shotgun (WGS) entry which is preliminary data.</text>
</comment>